<organism evidence="1 2">
    <name type="scientific">Dimorphilus gyrociliatus</name>
    <dbReference type="NCBI Taxonomy" id="2664684"/>
    <lineage>
        <taxon>Eukaryota</taxon>
        <taxon>Metazoa</taxon>
        <taxon>Spiralia</taxon>
        <taxon>Lophotrochozoa</taxon>
        <taxon>Annelida</taxon>
        <taxon>Polychaeta</taxon>
        <taxon>Polychaeta incertae sedis</taxon>
        <taxon>Dinophilidae</taxon>
        <taxon>Dimorphilus</taxon>
    </lineage>
</organism>
<keyword evidence="2" id="KW-1185">Reference proteome</keyword>
<evidence type="ECO:0000313" key="1">
    <source>
        <dbReference type="EMBL" id="CAD5126871.1"/>
    </source>
</evidence>
<gene>
    <name evidence="1" type="ORF">DGYR_LOCUS14089</name>
</gene>
<dbReference type="AlphaFoldDB" id="A0A7I8WFJ5"/>
<comment type="caution">
    <text evidence="1">The sequence shown here is derived from an EMBL/GenBank/DDBJ whole genome shotgun (WGS) entry which is preliminary data.</text>
</comment>
<dbReference type="EMBL" id="CAJFCJ010000096">
    <property type="protein sequence ID" value="CAD5126871.1"/>
    <property type="molecule type" value="Genomic_DNA"/>
</dbReference>
<evidence type="ECO:0000313" key="2">
    <source>
        <dbReference type="Proteomes" id="UP000549394"/>
    </source>
</evidence>
<dbReference type="Gene3D" id="2.60.120.260">
    <property type="entry name" value="Galactose-binding domain-like"/>
    <property type="match status" value="2"/>
</dbReference>
<name>A0A7I8WFJ5_9ANNE</name>
<protein>
    <submittedName>
        <fullName evidence="1">DgyrCDS14899</fullName>
    </submittedName>
</protein>
<dbReference type="Proteomes" id="UP000549394">
    <property type="component" value="Unassembled WGS sequence"/>
</dbReference>
<dbReference type="InterPro" id="IPR008979">
    <property type="entry name" value="Galactose-bd-like_sf"/>
</dbReference>
<proteinExistence type="predicted"/>
<reference evidence="1 2" key="1">
    <citation type="submission" date="2020-08" db="EMBL/GenBank/DDBJ databases">
        <authorList>
            <person name="Hejnol A."/>
        </authorList>
    </citation>
    <scope>NUCLEOTIDE SEQUENCE [LARGE SCALE GENOMIC DNA]</scope>
</reference>
<dbReference type="SUPFAM" id="SSF49785">
    <property type="entry name" value="Galactose-binding domain-like"/>
    <property type="match status" value="2"/>
</dbReference>
<sequence>MLKDIFIFLQLAIHMYSLPSEEDNLIRNNPSYQSTTNLGSLINVYWAYKANDDRIFFGHVNNIYEGSYTSRNIPEKSWWMVDLRNSYEVTSVCVANRAEDGHYNDYLKSFKIFTKLHPNDNEGKYCNERGSTPIPKAIHNPEVDYVCFDCPSNPTGSFVEIIQTIVGSHFGMCDVKIFGNLKSERDFQVIDLSNSKLFENHLNINHLRDFNLATEFEKSSSKDIFFRIDFQSIIKVKGLMIIGSQYDDSEMKFTNVYISVSNTPHTTFNRNLVFLIENYIPNVFAKYKTHKLFSNTTVSGRYLLMNIYNPNVLDFKISMTELTVYGHTVGQIRGSKLHAY</sequence>
<accession>A0A7I8WFJ5</accession>
<dbReference type="OrthoDB" id="547680at2759"/>